<keyword evidence="3" id="KW-1185">Reference proteome</keyword>
<evidence type="ECO:0000256" key="1">
    <source>
        <dbReference type="SAM" id="MobiDB-lite"/>
    </source>
</evidence>
<feature type="region of interest" description="Disordered" evidence="1">
    <location>
        <begin position="162"/>
        <end position="182"/>
    </location>
</feature>
<feature type="region of interest" description="Disordered" evidence="1">
    <location>
        <begin position="194"/>
        <end position="218"/>
    </location>
</feature>
<feature type="compositionally biased region" description="Low complexity" evidence="1">
    <location>
        <begin position="165"/>
        <end position="180"/>
    </location>
</feature>
<dbReference type="KEGG" id="pseb:EOK75_02025"/>
<dbReference type="Proteomes" id="UP000298631">
    <property type="component" value="Chromosome"/>
</dbReference>
<evidence type="ECO:0000313" key="3">
    <source>
        <dbReference type="Proteomes" id="UP000298631"/>
    </source>
</evidence>
<reference evidence="2 3" key="1">
    <citation type="submission" date="2019-05" db="EMBL/GenBank/DDBJ databases">
        <title>Pseudorhodobacter turbinis sp. nov., isolated from the gut of the Korean turban shell.</title>
        <authorList>
            <person name="Jeong Y.-S."/>
            <person name="Kang W.-R."/>
            <person name="Bae J.-W."/>
        </authorList>
    </citation>
    <scope>NUCLEOTIDE SEQUENCE [LARGE SCALE GENOMIC DNA]</scope>
    <source>
        <strain evidence="2 3">S12M18</strain>
    </source>
</reference>
<proteinExistence type="predicted"/>
<gene>
    <name evidence="2" type="ORF">EOK75_02025</name>
</gene>
<evidence type="ECO:0000313" key="2">
    <source>
        <dbReference type="EMBL" id="QCO54682.1"/>
    </source>
</evidence>
<dbReference type="EMBL" id="CP039964">
    <property type="protein sequence ID" value="QCO54682.1"/>
    <property type="molecule type" value="Genomic_DNA"/>
</dbReference>
<accession>A0A4P8ED29</accession>
<protein>
    <submittedName>
        <fullName evidence="2">Uncharacterized protein</fullName>
    </submittedName>
</protein>
<name>A0A4P8ED29_9RHOB</name>
<sequence length="218" mass="23619">MAYHLDSDGFQSRLAGYEAAINGGISNIAPDYLLGILMDQSLAYAATLPALSDPYLANVVQYTRGVAKTYGVPRNIAVLGLVEAEFPELSDDLYALMLTSTRYPEYRRFCAARHRVATIAARYGTSAFAETIAPHDIDVGPQAFDMLRVFYGGRILLPQGVDVMRPTNGPRPGTGPLTPRDAVRGGMLSHVEAQKVTPDRTLKNVSRKSIKQSKGVGS</sequence>
<dbReference type="AlphaFoldDB" id="A0A4P8ED29"/>
<organism evidence="2 3">
    <name type="scientific">Pseudorhodobacter turbinis</name>
    <dbReference type="NCBI Taxonomy" id="2500533"/>
    <lineage>
        <taxon>Bacteria</taxon>
        <taxon>Pseudomonadati</taxon>
        <taxon>Pseudomonadota</taxon>
        <taxon>Alphaproteobacteria</taxon>
        <taxon>Rhodobacterales</taxon>
        <taxon>Paracoccaceae</taxon>
        <taxon>Pseudorhodobacter</taxon>
    </lineage>
</organism>